<feature type="compositionally biased region" description="Basic and acidic residues" evidence="1">
    <location>
        <begin position="908"/>
        <end position="923"/>
    </location>
</feature>
<feature type="region of interest" description="Disordered" evidence="1">
    <location>
        <begin position="1079"/>
        <end position="1106"/>
    </location>
</feature>
<dbReference type="InterPro" id="IPR029045">
    <property type="entry name" value="ClpP/crotonase-like_dom_sf"/>
</dbReference>
<feature type="compositionally biased region" description="Low complexity" evidence="1">
    <location>
        <begin position="891"/>
        <end position="904"/>
    </location>
</feature>
<dbReference type="PANTHER" id="PTHR43684">
    <property type="match status" value="1"/>
</dbReference>
<dbReference type="Pfam" id="PF00378">
    <property type="entry name" value="ECH_1"/>
    <property type="match status" value="1"/>
</dbReference>
<feature type="compositionally biased region" description="Low complexity" evidence="1">
    <location>
        <begin position="731"/>
        <end position="745"/>
    </location>
</feature>
<dbReference type="EMBL" id="JACMRX010000004">
    <property type="protein sequence ID" value="KAF7991844.1"/>
    <property type="molecule type" value="Genomic_DNA"/>
</dbReference>
<feature type="region of interest" description="Disordered" evidence="1">
    <location>
        <begin position="889"/>
        <end position="1064"/>
    </location>
</feature>
<feature type="region of interest" description="Disordered" evidence="1">
    <location>
        <begin position="58"/>
        <end position="96"/>
    </location>
</feature>
<feature type="region of interest" description="Disordered" evidence="1">
    <location>
        <begin position="570"/>
        <end position="676"/>
    </location>
</feature>
<proteinExistence type="predicted"/>
<feature type="compositionally biased region" description="Basic and acidic residues" evidence="1">
    <location>
        <begin position="932"/>
        <end position="944"/>
    </location>
</feature>
<feature type="compositionally biased region" description="Low complexity" evidence="1">
    <location>
        <begin position="619"/>
        <end position="633"/>
    </location>
</feature>
<dbReference type="OrthoDB" id="6357915at2759"/>
<dbReference type="SUPFAM" id="SSF52096">
    <property type="entry name" value="ClpP/crotonase"/>
    <property type="match status" value="1"/>
</dbReference>
<feature type="compositionally biased region" description="Basic and acidic residues" evidence="1">
    <location>
        <begin position="1038"/>
        <end position="1057"/>
    </location>
</feature>
<feature type="compositionally biased region" description="Basic and acidic residues" evidence="1">
    <location>
        <begin position="570"/>
        <end position="580"/>
    </location>
</feature>
<dbReference type="Gene3D" id="3.90.226.10">
    <property type="entry name" value="2-enoyl-CoA Hydratase, Chain A, domain 1"/>
    <property type="match status" value="1"/>
</dbReference>
<dbReference type="CDD" id="cd06558">
    <property type="entry name" value="crotonase-like"/>
    <property type="match status" value="1"/>
</dbReference>
<dbReference type="Gene3D" id="1.10.12.10">
    <property type="entry name" value="Lyase 2-enoyl-coa Hydratase, Chain A, domain 2"/>
    <property type="match status" value="1"/>
</dbReference>
<organism evidence="2 3">
    <name type="scientific">Aphidius gifuensis</name>
    <name type="common">Parasitoid wasp</name>
    <dbReference type="NCBI Taxonomy" id="684658"/>
    <lineage>
        <taxon>Eukaryota</taxon>
        <taxon>Metazoa</taxon>
        <taxon>Ecdysozoa</taxon>
        <taxon>Arthropoda</taxon>
        <taxon>Hexapoda</taxon>
        <taxon>Insecta</taxon>
        <taxon>Pterygota</taxon>
        <taxon>Neoptera</taxon>
        <taxon>Endopterygota</taxon>
        <taxon>Hymenoptera</taxon>
        <taxon>Apocrita</taxon>
        <taxon>Ichneumonoidea</taxon>
        <taxon>Braconidae</taxon>
        <taxon>Aphidiinae</taxon>
        <taxon>Aphidius</taxon>
    </lineage>
</organism>
<comment type="caution">
    <text evidence="2">The sequence shown here is derived from an EMBL/GenBank/DDBJ whole genome shotgun (WGS) entry which is preliminary data.</text>
</comment>
<feature type="compositionally biased region" description="Low complexity" evidence="1">
    <location>
        <begin position="691"/>
        <end position="706"/>
    </location>
</feature>
<accession>A0A835CPG3</accession>
<reference evidence="2 3" key="1">
    <citation type="submission" date="2020-08" db="EMBL/GenBank/DDBJ databases">
        <title>Aphidius gifuensis genome sequencing and assembly.</title>
        <authorList>
            <person name="Du Z."/>
        </authorList>
    </citation>
    <scope>NUCLEOTIDE SEQUENCE [LARGE SCALE GENOMIC DNA]</scope>
    <source>
        <strain evidence="2">YNYX2018</strain>
        <tissue evidence="2">Adults</tissue>
    </source>
</reference>
<sequence>MINLYLNYRIVNDLLNLKMDITTMEVDKNTNDNIEIENTPKIDHDLLNEFFVIKPKDNGDSSAINDSSKSNDLTIEKSNNDNLKNKDNSDNNDCKKNELCENKIDDKINFFDSIKTTDNKNDDKDDDKNTDTTLNKLPEIKISPSDSSTIIEKSNDDIISNEKVNNETTNDTKDSSDSIDSITEETIIISALESSSSADDEITEETLDDTNGTIEYNLVDYDEIDDKTTTKNTEKTLKNIEIIVENIGESTTTKIIDEKPETPIKNTKLSDDKIEIKKLPIIQNKKNDNVVVDNVTSPDAKQRTLIKDIFDDWTDENNEEEINSPQELSKSHDDDVEHQLSLLDGSKQKDDDVKLPVTKKIQTSLLKINKIDCEKQKNKKDIIPTKPSIKITQIIDNKPSNSSQIITKDKINKKDDLIIKKNKDDNKSPVTIPALIPIENPDKKIKIKDNIKKKESDDNSDLLAILEGDVDPDWSDLKPTNDNQTKKTSTTPISEREIAMKQLLGLDSPQKQSPSSSSSPITPKKRLFQTKLSEELKLISALRTEADNKNLKKISTIDLTSNEKELIDNNSDIKSEETRSGRKRKPTEKAREHEISAKRQKLTKTRPLILKKNIKKNDNINANNVNNLSSIDNQDSDSNTESINERKSSLSEVEEVVDNIEKSSTPTTAKKQKDDLSLNNKKIITKKLPKTTTPTTTTTTVTTIITPPSPPPPPPPPAPVSIKKTNKKLPVKTPTKKTTMPAPTDTPKPKKKSNNEIDRLLQDEGVVNLLYDVDQPRTRRLVPVTKSQVKVMDMVKVQRELKIRTKLVKNAVLRLRTSSTSPTKISPRAKRCVSINYDQENNQQQLLTPEKLTVDKKQDNIKSPKSPTEFIYPAKIRNAADASVIVRRHSSSSFSSTSGSPRVSFDGTRTRDSLTHDNHDDGNNIRANKRRISQDNKKKIADAKKAKKQPVPVSVTIKKIDANKKTRAGSINQTDEVADKSTSNNNNKSNGNVATKNIKGKKNQKSKVSFIKEEKEDEEEDDDNDEEEEEEDDDDDDVKDKDNEPEKKENKGVKNETADGESDELSVCLAEAVTALATERSNRKSKLRNSTTNDDKKTRSSNDKIQFSNKEINVKKHGNLVQLIMTPSTNSKIRNGITLQMMEEFKDVLTILKKDDDCRVVLLTSTGSSFCEGLELSTLLHDDKDTRRTHAQELAKGVKEFIKSLATFNKPIVAGVQGTAAGLGVTMLPLFDLVIASDKASFSTPYGKLGQIAEGAAVFTLSHFLGNAVTSELLLGGRTLTANEALRAGLVSRVLWPDRFHVELLPSLRVMSDQSAQSMEATKALLRHSFRTKLDAALESECYLLIQHWCSTECQDAIRVYLDEKIQ</sequence>
<evidence type="ECO:0000313" key="3">
    <source>
        <dbReference type="Proteomes" id="UP000639338"/>
    </source>
</evidence>
<gene>
    <name evidence="2" type="ORF">HCN44_010645</name>
</gene>
<dbReference type="PANTHER" id="PTHR43684:SF11">
    <property type="entry name" value="CHROMO DOMAIN-CONTAINING PROTEIN"/>
    <property type="match status" value="1"/>
</dbReference>
<feature type="region of interest" description="Disordered" evidence="1">
    <location>
        <begin position="691"/>
        <end position="757"/>
    </location>
</feature>
<feature type="compositionally biased region" description="Polar residues" evidence="1">
    <location>
        <begin position="478"/>
        <end position="493"/>
    </location>
</feature>
<feature type="compositionally biased region" description="Polar residues" evidence="1">
    <location>
        <begin position="60"/>
        <end position="73"/>
    </location>
</feature>
<feature type="region of interest" description="Disordered" evidence="1">
    <location>
        <begin position="316"/>
        <end position="337"/>
    </location>
</feature>
<evidence type="ECO:0000313" key="2">
    <source>
        <dbReference type="EMBL" id="KAF7991844.1"/>
    </source>
</evidence>
<evidence type="ECO:0000256" key="1">
    <source>
        <dbReference type="SAM" id="MobiDB-lite"/>
    </source>
</evidence>
<name>A0A835CPG3_APHGI</name>
<feature type="compositionally biased region" description="Pro residues" evidence="1">
    <location>
        <begin position="707"/>
        <end position="719"/>
    </location>
</feature>
<dbReference type="InterPro" id="IPR051053">
    <property type="entry name" value="ECH/Chromodomain_protein"/>
</dbReference>
<feature type="region of interest" description="Disordered" evidence="1">
    <location>
        <begin position="473"/>
        <end position="495"/>
    </location>
</feature>
<feature type="compositionally biased region" description="Basic and acidic residues" evidence="1">
    <location>
        <begin position="74"/>
        <end position="96"/>
    </location>
</feature>
<keyword evidence="3" id="KW-1185">Reference proteome</keyword>
<dbReference type="InterPro" id="IPR014748">
    <property type="entry name" value="Enoyl-CoA_hydra_C"/>
</dbReference>
<feature type="compositionally biased region" description="Basic and acidic residues" evidence="1">
    <location>
        <begin position="587"/>
        <end position="597"/>
    </location>
</feature>
<dbReference type="Proteomes" id="UP000639338">
    <property type="component" value="Unassembled WGS sequence"/>
</dbReference>
<feature type="compositionally biased region" description="Low complexity" evidence="1">
    <location>
        <begin position="980"/>
        <end position="997"/>
    </location>
</feature>
<protein>
    <submittedName>
        <fullName evidence="2">Uncharacterized protein</fullName>
    </submittedName>
</protein>
<feature type="compositionally biased region" description="Basic and acidic residues" evidence="1">
    <location>
        <begin position="1093"/>
        <end position="1102"/>
    </location>
</feature>
<dbReference type="InterPro" id="IPR001753">
    <property type="entry name" value="Enoyl-CoA_hydra/iso"/>
</dbReference>
<feature type="compositionally biased region" description="Acidic residues" evidence="1">
    <location>
        <begin position="1015"/>
        <end position="1037"/>
    </location>
</feature>